<feature type="domain" description="HTH cro/C1-type" evidence="2">
    <location>
        <begin position="10"/>
        <end position="64"/>
    </location>
</feature>
<dbReference type="EMBL" id="CACRUE010000022">
    <property type="protein sequence ID" value="VYT90792.1"/>
    <property type="molecule type" value="Genomic_DNA"/>
</dbReference>
<protein>
    <submittedName>
        <fullName evidence="3">Transcriptional repressor DicA</fullName>
    </submittedName>
</protein>
<dbReference type="AlphaFoldDB" id="A0A6N3ASW9"/>
<gene>
    <name evidence="3" type="ORF">IBLFYP30_01289</name>
</gene>
<organism evidence="3">
    <name type="scientific">Intestinibacter bartlettii</name>
    <dbReference type="NCBI Taxonomy" id="261299"/>
    <lineage>
        <taxon>Bacteria</taxon>
        <taxon>Bacillati</taxon>
        <taxon>Bacillota</taxon>
        <taxon>Clostridia</taxon>
        <taxon>Peptostreptococcales</taxon>
        <taxon>Peptostreptococcaceae</taxon>
        <taxon>Intestinibacter</taxon>
    </lineage>
</organism>
<keyword evidence="1" id="KW-0238">DNA-binding</keyword>
<accession>A0A6N3ASW9</accession>
<dbReference type="PROSITE" id="PS50943">
    <property type="entry name" value="HTH_CROC1"/>
    <property type="match status" value="1"/>
</dbReference>
<dbReference type="InterPro" id="IPR010982">
    <property type="entry name" value="Lambda_DNA-bd_dom_sf"/>
</dbReference>
<dbReference type="PANTHER" id="PTHR46558">
    <property type="entry name" value="TRACRIPTIONAL REGULATORY PROTEIN-RELATED-RELATED"/>
    <property type="match status" value="1"/>
</dbReference>
<dbReference type="RefSeq" id="WP_024037251.1">
    <property type="nucleotide sequence ID" value="NZ_CACRUE010000022.1"/>
</dbReference>
<reference evidence="3" key="1">
    <citation type="submission" date="2019-11" db="EMBL/GenBank/DDBJ databases">
        <authorList>
            <person name="Feng L."/>
        </authorList>
    </citation>
    <scope>NUCLEOTIDE SEQUENCE</scope>
    <source>
        <strain evidence="3">IbartlettiiLFYP30</strain>
    </source>
</reference>
<name>A0A6N3ASW9_9FIRM</name>
<dbReference type="CDD" id="cd00093">
    <property type="entry name" value="HTH_XRE"/>
    <property type="match status" value="1"/>
</dbReference>
<evidence type="ECO:0000259" key="2">
    <source>
        <dbReference type="PROSITE" id="PS50943"/>
    </source>
</evidence>
<dbReference type="GO" id="GO:0003677">
    <property type="term" value="F:DNA binding"/>
    <property type="evidence" value="ECO:0007669"/>
    <property type="project" value="UniProtKB-KW"/>
</dbReference>
<dbReference type="InterPro" id="IPR001387">
    <property type="entry name" value="Cro/C1-type_HTH"/>
</dbReference>
<proteinExistence type="predicted"/>
<dbReference type="SUPFAM" id="SSF47413">
    <property type="entry name" value="lambda repressor-like DNA-binding domains"/>
    <property type="match status" value="1"/>
</dbReference>
<sequence length="364" mass="41960">MNEINIGKNITKFRRSKGITQDELASYIGVSKSSVSKWENSITYPDIMLLPQLATLFNISLDELMGYEPQLIKEDIQKIYFELAQEFAQNDSNEVLKKCEEYIKRYYSCFEFLKQMVVIYLNHYILFENKDEILNRVRELCIRIREESDNPQLIKEAISLESLSLIMANKPSEVLEILGEDVKVFSQDAELISMSFQLLGNINKASEITQICMYQHLIGMVGNIAQQIMLNINNLDVVEECFKRGLGICELFKLDEIHPNVAVNLYLATAQAYATHKQNEKALELIQKYTDVCIKHIYNFELRGDKFFNKIDKWLEELDLGVNAPRSQKLIKQSATSAIKDNPAFVGLKDEYKFKSCVLALESN</sequence>
<dbReference type="Gene3D" id="1.10.260.40">
    <property type="entry name" value="lambda repressor-like DNA-binding domains"/>
    <property type="match status" value="1"/>
</dbReference>
<evidence type="ECO:0000256" key="1">
    <source>
        <dbReference type="ARBA" id="ARBA00023125"/>
    </source>
</evidence>
<dbReference type="Pfam" id="PF01381">
    <property type="entry name" value="HTH_3"/>
    <property type="match status" value="1"/>
</dbReference>
<dbReference type="SMART" id="SM00530">
    <property type="entry name" value="HTH_XRE"/>
    <property type="match status" value="1"/>
</dbReference>
<evidence type="ECO:0000313" key="3">
    <source>
        <dbReference type="EMBL" id="VYT90792.1"/>
    </source>
</evidence>
<dbReference type="PANTHER" id="PTHR46558:SF11">
    <property type="entry name" value="HTH-TYPE TRANSCRIPTIONAL REGULATOR XRE"/>
    <property type="match status" value="1"/>
</dbReference>